<name>A0A087UU65_STEMI</name>
<proteinExistence type="inferred from homology"/>
<reference evidence="8 9" key="1">
    <citation type="submission" date="2013-11" db="EMBL/GenBank/DDBJ databases">
        <title>Genome sequencing of Stegodyphus mimosarum.</title>
        <authorList>
            <person name="Bechsgaard J."/>
        </authorList>
    </citation>
    <scope>NUCLEOTIDE SEQUENCE [LARGE SCALE GENOMIC DNA]</scope>
</reference>
<feature type="transmembrane region" description="Helical" evidence="7">
    <location>
        <begin position="529"/>
        <end position="552"/>
    </location>
</feature>
<dbReference type="EMBL" id="KK121637">
    <property type="protein sequence ID" value="KFM80904.1"/>
    <property type="molecule type" value="Genomic_DNA"/>
</dbReference>
<feature type="transmembrane region" description="Helical" evidence="7">
    <location>
        <begin position="486"/>
        <end position="509"/>
    </location>
</feature>
<dbReference type="InterPro" id="IPR003689">
    <property type="entry name" value="ZIP"/>
</dbReference>
<feature type="region of interest" description="Disordered" evidence="6">
    <location>
        <begin position="259"/>
        <end position="299"/>
    </location>
</feature>
<dbReference type="AlphaFoldDB" id="A0A087UU65"/>
<evidence type="ECO:0000256" key="2">
    <source>
        <dbReference type="ARBA" id="ARBA00006939"/>
    </source>
</evidence>
<keyword evidence="5 7" id="KW-0472">Membrane</keyword>
<protein>
    <submittedName>
        <fullName evidence="8">Zinc transporter ZIP10</fullName>
    </submittedName>
</protein>
<keyword evidence="3 7" id="KW-0812">Transmembrane</keyword>
<keyword evidence="4 7" id="KW-1133">Transmembrane helix</keyword>
<evidence type="ECO:0000313" key="9">
    <source>
        <dbReference type="Proteomes" id="UP000054359"/>
    </source>
</evidence>
<feature type="non-terminal residue" evidence="8">
    <location>
        <position position="610"/>
    </location>
</feature>
<comment type="similarity">
    <text evidence="2">Belongs to the ZIP transporter (TC 2.A.5) family.</text>
</comment>
<evidence type="ECO:0000256" key="3">
    <source>
        <dbReference type="ARBA" id="ARBA00022692"/>
    </source>
</evidence>
<feature type="region of interest" description="Disordered" evidence="6">
    <location>
        <begin position="342"/>
        <end position="368"/>
    </location>
</feature>
<dbReference type="STRING" id="407821.A0A087UU65"/>
<comment type="subcellular location">
    <subcellularLocation>
        <location evidence="1">Membrane</location>
        <topology evidence="1">Multi-pass membrane protein</topology>
    </subcellularLocation>
</comment>
<dbReference type="GO" id="GO:0005886">
    <property type="term" value="C:plasma membrane"/>
    <property type="evidence" value="ECO:0007669"/>
    <property type="project" value="TreeGrafter"/>
</dbReference>
<dbReference type="GO" id="GO:0005385">
    <property type="term" value="F:zinc ion transmembrane transporter activity"/>
    <property type="evidence" value="ECO:0007669"/>
    <property type="project" value="TreeGrafter"/>
</dbReference>
<dbReference type="PANTHER" id="PTHR12191:SF37">
    <property type="entry name" value="ZINC TRANSPORTER FOI"/>
    <property type="match status" value="1"/>
</dbReference>
<organism evidence="8 9">
    <name type="scientific">Stegodyphus mimosarum</name>
    <name type="common">African social velvet spider</name>
    <dbReference type="NCBI Taxonomy" id="407821"/>
    <lineage>
        <taxon>Eukaryota</taxon>
        <taxon>Metazoa</taxon>
        <taxon>Ecdysozoa</taxon>
        <taxon>Arthropoda</taxon>
        <taxon>Chelicerata</taxon>
        <taxon>Arachnida</taxon>
        <taxon>Araneae</taxon>
        <taxon>Araneomorphae</taxon>
        <taxon>Entelegynae</taxon>
        <taxon>Eresoidea</taxon>
        <taxon>Eresidae</taxon>
        <taxon>Stegodyphus</taxon>
    </lineage>
</organism>
<evidence type="ECO:0000256" key="6">
    <source>
        <dbReference type="SAM" id="MobiDB-lite"/>
    </source>
</evidence>
<accession>A0A087UU65</accession>
<dbReference type="PANTHER" id="PTHR12191">
    <property type="entry name" value="SOLUTE CARRIER FAMILY 39"/>
    <property type="match status" value="1"/>
</dbReference>
<feature type="compositionally biased region" description="Polar residues" evidence="6">
    <location>
        <begin position="261"/>
        <end position="287"/>
    </location>
</feature>
<dbReference type="Proteomes" id="UP000054359">
    <property type="component" value="Unassembled WGS sequence"/>
</dbReference>
<sequence>MLLSERENPIPNLENFNVTNDMTSNQDIIKISVIMLNNLLTLGSSCTLQNWRKSFVGGCESYSDCYLQLMNALPGRMDTDEDILYDTEVLLKKIKPNYKPYNHTEFLRAEDVLAALNEANDLYRNMSRELAVFSIISGYLFKGLSIQVKDSENDFLDDIFLHYGEQCGDYIPQSGFQKLLTDLQMQRQGEHVDHEALENSCSRVSETTTNAEFDRTIDSQLQEVLGIKITHENKETEFKGTEATNETTVDSRQLKHRVTSPHLTENNETIATKPSPQPEMETTNTSMLPLKGSRKDSEKRPELILQGTLENATLESSTIPSSLIDEDVSQPLQVKKVPEINTNFPETDEKPAQRRARRTPIPHQGFKPKSLTNECLTPYALLKQFSISADDAITHEEFMQICPALVQQAVSGVCKIKTTERAEFKIPEVSDATVNASSIESDVTSPPKYSVEYAIAADTVITLLSFLGIILMPVMNKGVYNYISQLFVGLAFGTMLGDVTVHIIPQYLGTHVHEEAKEFSWSHAFPETSLLQITFMITVYCFVLFSSFFALLTKDEGHEDGGHSHLNPEIPMETFKAESSSDTTVTVDEILPNEEGDSAKDSGLLYGFTP</sequence>
<gene>
    <name evidence="8" type="ORF">X975_02223</name>
</gene>
<feature type="transmembrane region" description="Helical" evidence="7">
    <location>
        <begin position="453"/>
        <end position="474"/>
    </location>
</feature>
<evidence type="ECO:0000313" key="8">
    <source>
        <dbReference type="EMBL" id="KFM80904.1"/>
    </source>
</evidence>
<dbReference type="InterPro" id="IPR050799">
    <property type="entry name" value="ZIP_Transporter"/>
</dbReference>
<evidence type="ECO:0000256" key="1">
    <source>
        <dbReference type="ARBA" id="ARBA00004141"/>
    </source>
</evidence>
<evidence type="ECO:0000256" key="4">
    <source>
        <dbReference type="ARBA" id="ARBA00022989"/>
    </source>
</evidence>
<dbReference type="GO" id="GO:0140410">
    <property type="term" value="F:monoatomic cation:bicarbonate symporter activity"/>
    <property type="evidence" value="ECO:0007669"/>
    <property type="project" value="TreeGrafter"/>
</dbReference>
<keyword evidence="9" id="KW-1185">Reference proteome</keyword>
<dbReference type="OrthoDB" id="6428777at2759"/>
<dbReference type="Pfam" id="PF02535">
    <property type="entry name" value="Zip"/>
    <property type="match status" value="1"/>
</dbReference>
<dbReference type="GO" id="GO:0071578">
    <property type="term" value="P:zinc ion import across plasma membrane"/>
    <property type="evidence" value="ECO:0007669"/>
    <property type="project" value="TreeGrafter"/>
</dbReference>
<evidence type="ECO:0000256" key="7">
    <source>
        <dbReference type="SAM" id="Phobius"/>
    </source>
</evidence>
<dbReference type="GO" id="GO:0030003">
    <property type="term" value="P:intracellular monoatomic cation homeostasis"/>
    <property type="evidence" value="ECO:0007669"/>
    <property type="project" value="TreeGrafter"/>
</dbReference>
<evidence type="ECO:0000256" key="5">
    <source>
        <dbReference type="ARBA" id="ARBA00023136"/>
    </source>
</evidence>